<keyword evidence="4" id="KW-0410">Iron transport</keyword>
<dbReference type="FunFam" id="3.40.50.300:FF:000134">
    <property type="entry name" value="Iron-enterobactin ABC transporter ATP-binding protein"/>
    <property type="match status" value="1"/>
</dbReference>
<dbReference type="GO" id="GO:0005886">
    <property type="term" value="C:plasma membrane"/>
    <property type="evidence" value="ECO:0007669"/>
    <property type="project" value="UniProtKB-SubCell"/>
</dbReference>
<dbReference type="InterPro" id="IPR003439">
    <property type="entry name" value="ABC_transporter-like_ATP-bd"/>
</dbReference>
<evidence type="ECO:0000256" key="3">
    <source>
        <dbReference type="ARBA" id="ARBA00022475"/>
    </source>
</evidence>
<reference evidence="11 12" key="1">
    <citation type="submission" date="2007-01" db="EMBL/GenBank/DDBJ databases">
        <authorList>
            <person name="Haygood M."/>
            <person name="Podell S."/>
            <person name="Anderson C."/>
            <person name="Hopkinson B."/>
            <person name="Roe K."/>
            <person name="Barbeau K."/>
            <person name="Gaasterland T."/>
            <person name="Ferriera S."/>
            <person name="Johnson J."/>
            <person name="Kravitz S."/>
            <person name="Beeson K."/>
            <person name="Sutton G."/>
            <person name="Rogers Y.-H."/>
            <person name="Friedman R."/>
            <person name="Frazier M."/>
            <person name="Venter J.C."/>
        </authorList>
    </citation>
    <scope>NUCLEOTIDE SEQUENCE [LARGE SCALE GENOMIC DNA]</scope>
    <source>
        <strain evidence="11 12">ATCC 23134</strain>
    </source>
</reference>
<dbReference type="CDD" id="cd03214">
    <property type="entry name" value="ABC_Iron-Siderophores_B12_Hemin"/>
    <property type="match status" value="1"/>
</dbReference>
<feature type="domain" description="ABC transporter" evidence="10">
    <location>
        <begin position="10"/>
        <end position="251"/>
    </location>
</feature>
<dbReference type="GO" id="GO:0006826">
    <property type="term" value="P:iron ion transport"/>
    <property type="evidence" value="ECO:0007669"/>
    <property type="project" value="UniProtKB-KW"/>
</dbReference>
<evidence type="ECO:0000256" key="7">
    <source>
        <dbReference type="ARBA" id="ARBA00023004"/>
    </source>
</evidence>
<comment type="caution">
    <text evidence="11">The sequence shown here is derived from an EMBL/GenBank/DDBJ whole genome shotgun (WGS) entry which is preliminary data.</text>
</comment>
<proteinExistence type="predicted"/>
<dbReference type="PANTHER" id="PTHR42771">
    <property type="entry name" value="IRON(3+)-HYDROXAMATE IMPORT ATP-BINDING PROTEIN FHUC"/>
    <property type="match status" value="1"/>
</dbReference>
<dbReference type="EMBL" id="AAWS01000002">
    <property type="protein sequence ID" value="EAY31527.1"/>
    <property type="molecule type" value="Genomic_DNA"/>
</dbReference>
<dbReference type="GO" id="GO:0016887">
    <property type="term" value="F:ATP hydrolysis activity"/>
    <property type="evidence" value="ECO:0007669"/>
    <property type="project" value="InterPro"/>
</dbReference>
<dbReference type="Pfam" id="PF00005">
    <property type="entry name" value="ABC_tran"/>
    <property type="match status" value="1"/>
</dbReference>
<keyword evidence="2" id="KW-0813">Transport</keyword>
<evidence type="ECO:0000256" key="4">
    <source>
        <dbReference type="ARBA" id="ARBA00022496"/>
    </source>
</evidence>
<dbReference type="OrthoDB" id="9787851at2"/>
<dbReference type="InterPro" id="IPR027417">
    <property type="entry name" value="P-loop_NTPase"/>
</dbReference>
<keyword evidence="7" id="KW-0408">Iron</keyword>
<dbReference type="PROSITE" id="PS50893">
    <property type="entry name" value="ABC_TRANSPORTER_2"/>
    <property type="match status" value="1"/>
</dbReference>
<evidence type="ECO:0000256" key="2">
    <source>
        <dbReference type="ARBA" id="ARBA00022448"/>
    </source>
</evidence>
<keyword evidence="6 11" id="KW-0067">ATP-binding</keyword>
<dbReference type="GO" id="GO:0005524">
    <property type="term" value="F:ATP binding"/>
    <property type="evidence" value="ECO:0007669"/>
    <property type="project" value="UniProtKB-KW"/>
</dbReference>
<dbReference type="InterPro" id="IPR051535">
    <property type="entry name" value="Siderophore_ABC-ATPase"/>
</dbReference>
<sequence>MSNITTNNILATQNLSIGYDKGKKREKTIARDLTLKLHAGEFVCLLGANGSGKSTLMRTIAKVQPALAGKILLDGAPIHQFKPSHIAQKLSLVLTDRVTIGNLSVYTLVSLGRVPYTGWLGKLTNRDKEMVDWALHETETTQFAHRNIDQLSDGERQKVMIARALAQDTSLILLDEPTAHLDLPNRVMIFKLLRKLAKQTHKAILLTTHELDLALQAADSIWLMGKKSVQGLCNIATGTPEDLVLNGVFEKAFQKDGFYFDKHTGAFKINESARKKIRLLGKGIQAFWTQRALEREGYAVVDTNNDNVACEVVLLGKQPTGYGWQINDQVYDSVAQLLKEIAFF</sequence>
<dbReference type="SMART" id="SM00382">
    <property type="entry name" value="AAA"/>
    <property type="match status" value="1"/>
</dbReference>
<evidence type="ECO:0000256" key="9">
    <source>
        <dbReference type="ARBA" id="ARBA00023136"/>
    </source>
</evidence>
<evidence type="ECO:0000256" key="1">
    <source>
        <dbReference type="ARBA" id="ARBA00004202"/>
    </source>
</evidence>
<keyword evidence="12" id="KW-1185">Reference proteome</keyword>
<keyword evidence="9" id="KW-0472">Membrane</keyword>
<dbReference type="AlphaFoldDB" id="A1ZCY8"/>
<accession>A1ZCY8</accession>
<evidence type="ECO:0000313" key="11">
    <source>
        <dbReference type="EMBL" id="EAY31527.1"/>
    </source>
</evidence>
<dbReference type="Proteomes" id="UP000004095">
    <property type="component" value="Unassembled WGS sequence"/>
</dbReference>
<dbReference type="InterPro" id="IPR003593">
    <property type="entry name" value="AAA+_ATPase"/>
</dbReference>
<dbReference type="SUPFAM" id="SSF52540">
    <property type="entry name" value="P-loop containing nucleoside triphosphate hydrolases"/>
    <property type="match status" value="1"/>
</dbReference>
<dbReference type="PANTHER" id="PTHR42771:SF4">
    <property type="entry name" value="IRON(3+)-HYDROXAMATE IMPORT ATP-BINDING PROTEIN FHUC"/>
    <property type="match status" value="1"/>
</dbReference>
<dbReference type="RefSeq" id="WP_002693195.1">
    <property type="nucleotide sequence ID" value="NZ_AAWS01000002.1"/>
</dbReference>
<keyword evidence="8" id="KW-0406">Ion transport</keyword>
<dbReference type="eggNOG" id="COG1120">
    <property type="taxonomic scope" value="Bacteria"/>
</dbReference>
<name>A1ZCY8_MICM2</name>
<gene>
    <name evidence="11" type="ORF">M23134_05033</name>
</gene>
<evidence type="ECO:0000259" key="10">
    <source>
        <dbReference type="PROSITE" id="PS50893"/>
    </source>
</evidence>
<organism evidence="11 12">
    <name type="scientific">Microscilla marina ATCC 23134</name>
    <dbReference type="NCBI Taxonomy" id="313606"/>
    <lineage>
        <taxon>Bacteria</taxon>
        <taxon>Pseudomonadati</taxon>
        <taxon>Bacteroidota</taxon>
        <taxon>Cytophagia</taxon>
        <taxon>Cytophagales</taxon>
        <taxon>Microscillaceae</taxon>
        <taxon>Microscilla</taxon>
    </lineage>
</organism>
<evidence type="ECO:0000256" key="8">
    <source>
        <dbReference type="ARBA" id="ARBA00023065"/>
    </source>
</evidence>
<keyword evidence="3" id="KW-1003">Cell membrane</keyword>
<evidence type="ECO:0000313" key="12">
    <source>
        <dbReference type="Proteomes" id="UP000004095"/>
    </source>
</evidence>
<evidence type="ECO:0000256" key="5">
    <source>
        <dbReference type="ARBA" id="ARBA00022741"/>
    </source>
</evidence>
<protein>
    <submittedName>
        <fullName evidence="11">ATP-binding protein of ferrichrome ABC transporter</fullName>
    </submittedName>
</protein>
<comment type="subcellular location">
    <subcellularLocation>
        <location evidence="1">Cell membrane</location>
        <topology evidence="1">Peripheral membrane protein</topology>
    </subcellularLocation>
</comment>
<dbReference type="Gene3D" id="3.40.50.300">
    <property type="entry name" value="P-loop containing nucleotide triphosphate hydrolases"/>
    <property type="match status" value="1"/>
</dbReference>
<keyword evidence="5" id="KW-0547">Nucleotide-binding</keyword>
<evidence type="ECO:0000256" key="6">
    <source>
        <dbReference type="ARBA" id="ARBA00022840"/>
    </source>
</evidence>